<keyword evidence="3 5" id="KW-0808">Transferase</keyword>
<dbReference type="GO" id="GO:0003886">
    <property type="term" value="F:DNA (cytosine-5-)-methyltransferase activity"/>
    <property type="evidence" value="ECO:0007669"/>
    <property type="project" value="UniProtKB-EC"/>
</dbReference>
<dbReference type="GO" id="GO:0003677">
    <property type="term" value="F:DNA binding"/>
    <property type="evidence" value="ECO:0007669"/>
    <property type="project" value="TreeGrafter"/>
</dbReference>
<name>G3MA42_9CAUD</name>
<evidence type="ECO:0000256" key="5">
    <source>
        <dbReference type="PROSITE-ProRule" id="PRU01016"/>
    </source>
</evidence>
<protein>
    <recommendedName>
        <fullName evidence="1">DNA (cytosine-5-)-methyltransferase</fullName>
        <ecNumber evidence="1">2.1.1.37</ecNumber>
    </recommendedName>
</protein>
<dbReference type="PANTHER" id="PTHR10629:SF52">
    <property type="entry name" value="DNA (CYTOSINE-5)-METHYLTRANSFERASE 1"/>
    <property type="match status" value="1"/>
</dbReference>
<keyword evidence="7" id="KW-1185">Reference proteome</keyword>
<comment type="similarity">
    <text evidence="5">Belongs to the class I-like SAM-binding methyltransferase superfamily. C5-methyltransferase family.</text>
</comment>
<evidence type="ECO:0000313" key="7">
    <source>
        <dbReference type="Proteomes" id="UP000009273"/>
    </source>
</evidence>
<evidence type="ECO:0000256" key="1">
    <source>
        <dbReference type="ARBA" id="ARBA00011975"/>
    </source>
</evidence>
<reference evidence="6 7" key="1">
    <citation type="submission" date="2011-09" db="EMBL/GenBank/DDBJ databases">
        <authorList>
            <person name="Pope W.H."/>
            <person name="Pedulla M.L."/>
            <person name="Ford M.E."/>
            <person name="Peebles C.L."/>
            <person name="Hatfull G.H."/>
            <person name="Hendrix R.W."/>
        </authorList>
    </citation>
    <scope>NUCLEOTIDE SEQUENCE [LARGE SCALE GENOMIC DNA]</scope>
    <source>
        <strain evidence="6">G</strain>
    </source>
</reference>
<dbReference type="PANTHER" id="PTHR10629">
    <property type="entry name" value="CYTOSINE-SPECIFIC METHYLTRANSFERASE"/>
    <property type="match status" value="1"/>
</dbReference>
<gene>
    <name evidence="6" type="primary">301</name>
    <name evidence="6" type="ORF">G_301</name>
</gene>
<dbReference type="InterPro" id="IPR001525">
    <property type="entry name" value="C5_MeTfrase"/>
</dbReference>
<dbReference type="OrthoDB" id="8328at10239"/>
<evidence type="ECO:0000256" key="3">
    <source>
        <dbReference type="ARBA" id="ARBA00022679"/>
    </source>
</evidence>
<dbReference type="GO" id="GO:0032259">
    <property type="term" value="P:methylation"/>
    <property type="evidence" value="ECO:0007669"/>
    <property type="project" value="UniProtKB-KW"/>
</dbReference>
<feature type="active site" evidence="5">
    <location>
        <position position="91"/>
    </location>
</feature>
<dbReference type="Proteomes" id="UP000009273">
    <property type="component" value="Segment"/>
</dbReference>
<dbReference type="KEGG" id="vg:18563516"/>
<dbReference type="GO" id="GO:0044027">
    <property type="term" value="P:negative regulation of gene expression via chromosomal CpG island methylation"/>
    <property type="evidence" value="ECO:0007669"/>
    <property type="project" value="TreeGrafter"/>
</dbReference>
<accession>G3MA42</accession>
<sequence>MSLDHMNPNSKFKSLNAFIFGGSASIGTMNAGFHLDGVLELTDEMIHQSAYHFNKNFNDIPIIGPKAWENDDFLNSIKAEDYDLMMANCPCSGLSQINRSASADSDTNIHFYRLFNMFKKAQPKAFIIENAPTLIKLGYPILMDLIKELGDDYKITLIRDYAGNHNVAMRRMRTLVVGWRKDVFDNKIPLLHMNKVAQKTIKDTIGDLYDKKIGEVPNHELVSYRGWQDMEHLFYLVPQKSTNHHYSSILLTVVDNYESLKEEITPKNLNTVLKAKEKLEQGKNLWDKSPCRSTDDVSAPSITSVTELIHPIHNRQWTIREYARLMGYPDDFVFYPDECPTEIVQTIAQGVPAEFVRYISEEVKAALSGERKMIEGSEDKVLSFQHHTKELYKAFDQDELLLFAEKDSKGKTIGLDADKTFNKLDK</sequence>
<dbReference type="Gene3D" id="3.90.120.10">
    <property type="entry name" value="DNA Methylase, subunit A, domain 2"/>
    <property type="match status" value="1"/>
</dbReference>
<dbReference type="REBASE" id="40777">
    <property type="entry name" value="M.BphGORF301P"/>
</dbReference>
<dbReference type="EC" id="2.1.1.37" evidence="1"/>
<dbReference type="SUPFAM" id="SSF53335">
    <property type="entry name" value="S-adenosyl-L-methionine-dependent methyltransferases"/>
    <property type="match status" value="1"/>
</dbReference>
<dbReference type="Gene3D" id="3.40.50.150">
    <property type="entry name" value="Vaccinia Virus protein VP39"/>
    <property type="match status" value="1"/>
</dbReference>
<evidence type="ECO:0000256" key="4">
    <source>
        <dbReference type="ARBA" id="ARBA00022691"/>
    </source>
</evidence>
<dbReference type="EMBL" id="JN638751">
    <property type="protein sequence ID" value="AEO93560.1"/>
    <property type="molecule type" value="Genomic_DNA"/>
</dbReference>
<dbReference type="GeneID" id="18563516"/>
<keyword evidence="2 5" id="KW-0489">Methyltransferase</keyword>
<organism evidence="6 7">
    <name type="scientific">Bacillus phage G</name>
    <dbReference type="NCBI Taxonomy" id="2884420"/>
    <lineage>
        <taxon>Viruses</taxon>
        <taxon>Duplodnaviria</taxon>
        <taxon>Heunggongvirae</taxon>
        <taxon>Uroviricota</taxon>
        <taxon>Caudoviricetes</taxon>
        <taxon>Donellivirus</taxon>
        <taxon>Donellivirus gee</taxon>
    </lineage>
</organism>
<dbReference type="Pfam" id="PF00145">
    <property type="entry name" value="DNA_methylase"/>
    <property type="match status" value="1"/>
</dbReference>
<keyword evidence="4 5" id="KW-0949">S-adenosyl-L-methionine</keyword>
<evidence type="ECO:0000256" key="2">
    <source>
        <dbReference type="ARBA" id="ARBA00022603"/>
    </source>
</evidence>
<dbReference type="InterPro" id="IPR029063">
    <property type="entry name" value="SAM-dependent_MTases_sf"/>
</dbReference>
<dbReference type="RefSeq" id="YP_009015604.1">
    <property type="nucleotide sequence ID" value="NC_023719.1"/>
</dbReference>
<evidence type="ECO:0000313" key="6">
    <source>
        <dbReference type="EMBL" id="AEO93560.1"/>
    </source>
</evidence>
<proteinExistence type="inferred from homology"/>
<dbReference type="InterPro" id="IPR050390">
    <property type="entry name" value="C5-Methyltransferase"/>
</dbReference>
<dbReference type="PROSITE" id="PS51679">
    <property type="entry name" value="SAM_MT_C5"/>
    <property type="match status" value="1"/>
</dbReference>